<evidence type="ECO:0000313" key="1">
    <source>
        <dbReference type="EMBL" id="VEL19066.1"/>
    </source>
</evidence>
<proteinExistence type="predicted"/>
<dbReference type="EMBL" id="CAAALY010039891">
    <property type="protein sequence ID" value="VEL19066.1"/>
    <property type="molecule type" value="Genomic_DNA"/>
</dbReference>
<gene>
    <name evidence="1" type="ORF">PXEA_LOCUS12506</name>
</gene>
<organism evidence="1 2">
    <name type="scientific">Protopolystoma xenopodis</name>
    <dbReference type="NCBI Taxonomy" id="117903"/>
    <lineage>
        <taxon>Eukaryota</taxon>
        <taxon>Metazoa</taxon>
        <taxon>Spiralia</taxon>
        <taxon>Lophotrochozoa</taxon>
        <taxon>Platyhelminthes</taxon>
        <taxon>Monogenea</taxon>
        <taxon>Polyopisthocotylea</taxon>
        <taxon>Polystomatidea</taxon>
        <taxon>Polystomatidae</taxon>
        <taxon>Protopolystoma</taxon>
    </lineage>
</organism>
<sequence length="102" mass="11108">MEVGCAYFDNGGVDECEKEKKEGEEAEIVLVEDSGEVEMAAWSDAWTIAEIKEGSDVTADWKDVSLTVKMLGLGSRMHVVIQGKGKPADIVVETAEKTIQMN</sequence>
<accession>A0A3S5FDI6</accession>
<dbReference type="Proteomes" id="UP000784294">
    <property type="component" value="Unassembled WGS sequence"/>
</dbReference>
<protein>
    <submittedName>
        <fullName evidence="1">Uncharacterized protein</fullName>
    </submittedName>
</protein>
<evidence type="ECO:0000313" key="2">
    <source>
        <dbReference type="Proteomes" id="UP000784294"/>
    </source>
</evidence>
<keyword evidence="2" id="KW-1185">Reference proteome</keyword>
<name>A0A3S5FDI6_9PLAT</name>
<reference evidence="1" key="1">
    <citation type="submission" date="2018-11" db="EMBL/GenBank/DDBJ databases">
        <authorList>
            <consortium name="Pathogen Informatics"/>
        </authorList>
    </citation>
    <scope>NUCLEOTIDE SEQUENCE</scope>
</reference>
<comment type="caution">
    <text evidence="1">The sequence shown here is derived from an EMBL/GenBank/DDBJ whole genome shotgun (WGS) entry which is preliminary data.</text>
</comment>
<dbReference type="AlphaFoldDB" id="A0A3S5FDI6"/>